<evidence type="ECO:0000313" key="8">
    <source>
        <dbReference type="EMBL" id="GGP64376.1"/>
    </source>
</evidence>
<dbReference type="InterPro" id="IPR003593">
    <property type="entry name" value="AAA+_ATPase"/>
</dbReference>
<evidence type="ECO:0000313" key="9">
    <source>
        <dbReference type="Proteomes" id="UP000639606"/>
    </source>
</evidence>
<dbReference type="Proteomes" id="UP000639606">
    <property type="component" value="Unassembled WGS sequence"/>
</dbReference>
<dbReference type="AlphaFoldDB" id="A0A918ASB4"/>
<dbReference type="InterPro" id="IPR027417">
    <property type="entry name" value="P-loop_NTPase"/>
</dbReference>
<dbReference type="Pfam" id="PF03459">
    <property type="entry name" value="TOBE"/>
    <property type="match status" value="1"/>
</dbReference>
<evidence type="ECO:0000256" key="2">
    <source>
        <dbReference type="ARBA" id="ARBA00022505"/>
    </source>
</evidence>
<feature type="domain" description="Mop" evidence="7">
    <location>
        <begin position="277"/>
        <end position="341"/>
    </location>
</feature>
<organism evidence="8 9">
    <name type="scientific">Saccharothrix coeruleofusca</name>
    <dbReference type="NCBI Taxonomy" id="33919"/>
    <lineage>
        <taxon>Bacteria</taxon>
        <taxon>Bacillati</taxon>
        <taxon>Actinomycetota</taxon>
        <taxon>Actinomycetes</taxon>
        <taxon>Pseudonocardiales</taxon>
        <taxon>Pseudonocardiaceae</taxon>
        <taxon>Saccharothrix</taxon>
    </lineage>
</organism>
<dbReference type="SUPFAM" id="SSF50331">
    <property type="entry name" value="MOP-like"/>
    <property type="match status" value="1"/>
</dbReference>
<dbReference type="PROSITE" id="PS50893">
    <property type="entry name" value="ABC_TRANSPORTER_2"/>
    <property type="match status" value="1"/>
</dbReference>
<dbReference type="GO" id="GO:0005524">
    <property type="term" value="F:ATP binding"/>
    <property type="evidence" value="ECO:0007669"/>
    <property type="project" value="UniProtKB-KW"/>
</dbReference>
<dbReference type="PANTHER" id="PTHR42781:SF4">
    <property type="entry name" value="SPERMIDINE_PUTRESCINE IMPORT ATP-BINDING PROTEIN POTA"/>
    <property type="match status" value="1"/>
</dbReference>
<dbReference type="InterPro" id="IPR004606">
    <property type="entry name" value="Mop_domain"/>
</dbReference>
<evidence type="ECO:0000256" key="1">
    <source>
        <dbReference type="ARBA" id="ARBA00022448"/>
    </source>
</evidence>
<dbReference type="InterPro" id="IPR017871">
    <property type="entry name" value="ABC_transporter-like_CS"/>
</dbReference>
<dbReference type="PROSITE" id="PS00211">
    <property type="entry name" value="ABC_TRANSPORTER_1"/>
    <property type="match status" value="1"/>
</dbReference>
<name>A0A918ASB4_9PSEU</name>
<dbReference type="SUPFAM" id="SSF52540">
    <property type="entry name" value="P-loop containing nucleoside triphosphate hydrolases"/>
    <property type="match status" value="1"/>
</dbReference>
<dbReference type="Gene3D" id="2.40.50.100">
    <property type="match status" value="1"/>
</dbReference>
<keyword evidence="3" id="KW-0547">Nucleotide-binding</keyword>
<keyword evidence="9" id="KW-1185">Reference proteome</keyword>
<keyword evidence="4 8" id="KW-0067">ATP-binding</keyword>
<evidence type="ECO:0000256" key="3">
    <source>
        <dbReference type="ARBA" id="ARBA00022741"/>
    </source>
</evidence>
<evidence type="ECO:0000259" key="7">
    <source>
        <dbReference type="PROSITE" id="PS51866"/>
    </source>
</evidence>
<dbReference type="PROSITE" id="PS51866">
    <property type="entry name" value="MOP"/>
    <property type="match status" value="1"/>
</dbReference>
<dbReference type="InterPro" id="IPR050093">
    <property type="entry name" value="ABC_SmlMolc_Importer"/>
</dbReference>
<reference evidence="8" key="1">
    <citation type="journal article" date="2014" name="Int. J. Syst. Evol. Microbiol.">
        <title>Complete genome sequence of Corynebacterium casei LMG S-19264T (=DSM 44701T), isolated from a smear-ripened cheese.</title>
        <authorList>
            <consortium name="US DOE Joint Genome Institute (JGI-PGF)"/>
            <person name="Walter F."/>
            <person name="Albersmeier A."/>
            <person name="Kalinowski J."/>
            <person name="Ruckert C."/>
        </authorList>
    </citation>
    <scope>NUCLEOTIDE SEQUENCE</scope>
    <source>
        <strain evidence="8">JCM 3313</strain>
    </source>
</reference>
<dbReference type="Gene3D" id="3.40.50.300">
    <property type="entry name" value="P-loop containing nucleotide triphosphate hydrolases"/>
    <property type="match status" value="1"/>
</dbReference>
<dbReference type="InterPro" id="IPR003439">
    <property type="entry name" value="ABC_transporter-like_ATP-bd"/>
</dbReference>
<dbReference type="PANTHER" id="PTHR42781">
    <property type="entry name" value="SPERMIDINE/PUTRESCINE IMPORT ATP-BINDING PROTEIN POTA"/>
    <property type="match status" value="1"/>
</dbReference>
<comment type="caution">
    <text evidence="8">The sequence shown here is derived from an EMBL/GenBank/DDBJ whole genome shotgun (WGS) entry which is preliminary data.</text>
</comment>
<dbReference type="Pfam" id="PF00005">
    <property type="entry name" value="ABC_tran"/>
    <property type="match status" value="1"/>
</dbReference>
<dbReference type="SMART" id="SM00382">
    <property type="entry name" value="AAA"/>
    <property type="match status" value="1"/>
</dbReference>
<dbReference type="GO" id="GO:0016887">
    <property type="term" value="F:ATP hydrolysis activity"/>
    <property type="evidence" value="ECO:0007669"/>
    <property type="project" value="InterPro"/>
</dbReference>
<dbReference type="GO" id="GO:0015689">
    <property type="term" value="P:molybdate ion transport"/>
    <property type="evidence" value="ECO:0007669"/>
    <property type="project" value="InterPro"/>
</dbReference>
<keyword evidence="1" id="KW-0813">Transport</keyword>
<protein>
    <submittedName>
        <fullName evidence="8">ABC transporter ATP-binding protein</fullName>
    </submittedName>
</protein>
<dbReference type="RefSeq" id="WP_189224916.1">
    <property type="nucleotide sequence ID" value="NZ_BMRG01000008.1"/>
</dbReference>
<gene>
    <name evidence="8" type="ORF">GCM10010185_41070</name>
</gene>
<dbReference type="InterPro" id="IPR008995">
    <property type="entry name" value="Mo/tungstate-bd_C_term_dom"/>
</dbReference>
<proteinExistence type="predicted"/>
<evidence type="ECO:0000259" key="6">
    <source>
        <dbReference type="PROSITE" id="PS50893"/>
    </source>
</evidence>
<accession>A0A918ASB4</accession>
<feature type="domain" description="ABC transporter" evidence="6">
    <location>
        <begin position="1"/>
        <end position="228"/>
    </location>
</feature>
<evidence type="ECO:0000256" key="4">
    <source>
        <dbReference type="ARBA" id="ARBA00022840"/>
    </source>
</evidence>
<dbReference type="EMBL" id="BMRG01000008">
    <property type="protein sequence ID" value="GGP64376.1"/>
    <property type="molecule type" value="Genomic_DNA"/>
</dbReference>
<sequence>MSLRAELRVVRDRFRLDVDLDVAPGEVVALLGPNGAGKTTALRALAGLTPGGRVRVDGAAWDGLPVRRRPVGVVFQDYLLFPTMSALENVAFGLRARGVRRAAARAEAARWLERVGLAAHAESRPRALSGGQAQRVALARALATGPRLLLLDEPLAALDAGTRVHVRAELSRHLGEFTGHTVLVTHDPLDAMVLADRLVILERGRVVQEGTPAEVARTPRTDYVAHLVGLNLYRGVAEGGTVRLDGGGVLTVAEPADGPVHVAFPPAAVSLFPQAPAGSPRNTWPVTVAGVEQHAHTTRVRLDGAPPVLADITTATLADLRLRPGDALWAVLKATEVRTYPITGAGGG</sequence>
<dbReference type="InterPro" id="IPR005116">
    <property type="entry name" value="Transp-assoc_OB_typ1"/>
</dbReference>
<reference evidence="8" key="2">
    <citation type="submission" date="2020-09" db="EMBL/GenBank/DDBJ databases">
        <authorList>
            <person name="Sun Q."/>
            <person name="Ohkuma M."/>
        </authorList>
    </citation>
    <scope>NUCLEOTIDE SEQUENCE</scope>
    <source>
        <strain evidence="8">JCM 3313</strain>
    </source>
</reference>
<evidence type="ECO:0000256" key="5">
    <source>
        <dbReference type="PROSITE-ProRule" id="PRU01213"/>
    </source>
</evidence>
<keyword evidence="2 5" id="KW-0500">Molybdenum</keyword>